<evidence type="ECO:0000313" key="3">
    <source>
        <dbReference type="Proteomes" id="UP000295741"/>
    </source>
</evidence>
<feature type="chain" id="PRO_5020667885" evidence="1">
    <location>
        <begin position="21"/>
        <end position="144"/>
    </location>
</feature>
<keyword evidence="3" id="KW-1185">Reference proteome</keyword>
<organism evidence="2 3">
    <name type="scientific">Sediminibacterium goheungense</name>
    <dbReference type="NCBI Taxonomy" id="1086393"/>
    <lineage>
        <taxon>Bacteria</taxon>
        <taxon>Pseudomonadati</taxon>
        <taxon>Bacteroidota</taxon>
        <taxon>Chitinophagia</taxon>
        <taxon>Chitinophagales</taxon>
        <taxon>Chitinophagaceae</taxon>
        <taxon>Sediminibacterium</taxon>
    </lineage>
</organism>
<comment type="caution">
    <text evidence="2">The sequence shown here is derived from an EMBL/GenBank/DDBJ whole genome shotgun (WGS) entry which is preliminary data.</text>
</comment>
<protein>
    <submittedName>
        <fullName evidence="2">Uncharacterized protein</fullName>
    </submittedName>
</protein>
<evidence type="ECO:0000256" key="1">
    <source>
        <dbReference type="SAM" id="SignalP"/>
    </source>
</evidence>
<proteinExistence type="predicted"/>
<keyword evidence="1" id="KW-0732">Signal</keyword>
<evidence type="ECO:0000313" key="2">
    <source>
        <dbReference type="EMBL" id="TDO29456.1"/>
    </source>
</evidence>
<dbReference type="AlphaFoldDB" id="A0A4R6J565"/>
<accession>A0A4R6J565</accession>
<sequence>MMRKLLFLFVSCYVMMWANAATEKHPSGQEQKKQTFTKAAPQKHSSDEVQWNLVYSDAKVKLYVTAIECLGTPSLRLKFESLSETDLQVSYKIWENAVFSKPFKLSAKLSFEGICSPEYNNLLVESIPAGASVADIKVQVNYQP</sequence>
<gene>
    <name evidence="2" type="ORF">BC659_1546</name>
</gene>
<name>A0A4R6J565_9BACT</name>
<dbReference type="Proteomes" id="UP000295741">
    <property type="component" value="Unassembled WGS sequence"/>
</dbReference>
<reference evidence="2 3" key="1">
    <citation type="submission" date="2019-03" db="EMBL/GenBank/DDBJ databases">
        <title>Genomic Encyclopedia of Archaeal and Bacterial Type Strains, Phase II (KMG-II): from individual species to whole genera.</title>
        <authorList>
            <person name="Goeker M."/>
        </authorList>
    </citation>
    <scope>NUCLEOTIDE SEQUENCE [LARGE SCALE GENOMIC DNA]</scope>
    <source>
        <strain evidence="2 3">DSM 28323</strain>
    </source>
</reference>
<feature type="signal peptide" evidence="1">
    <location>
        <begin position="1"/>
        <end position="20"/>
    </location>
</feature>
<dbReference type="EMBL" id="SNWP01000010">
    <property type="protein sequence ID" value="TDO29456.1"/>
    <property type="molecule type" value="Genomic_DNA"/>
</dbReference>